<sequence>MNSLRNQLLGWLLPSFIALYTIAAVSLYQVEKAQQYEKLDQQLRHVVNMMRSELLRSPGKSREQRLSIENLQRVLALVSEDERINTLYYQVLNHKKELVLRSESLAEVQLHIRPGPMMYTQAYTEDLTLYIRNVSIPERRLRNRLVVSIALDNAEAISKLSQYKQLLILGGVVFCLLFALILIFVLRKTLRPVENLAQLAANMNADNLSQRFAANAMPSEIRPFINKLNDLISRLDNSFARERQFSNDLAHEMRTPLAAIRSVAEVAQKWPSDNINDELADIELLSKQMQNMVDTLLTLARLDSDNHKLEEENIALAPFLQHIVKLHEKAILTKQLTFKLNEIDADASLHTDKNLFHILWSNLIGNAVSYAPNGTQVKLMHTVGCVSICNVCDGLTEADLDNIFERFWRHDSARTNQAHSGLGLSIAKRCAQLMQGQLTVELQQHESGTQIYFHFFYKK</sequence>
<dbReference type="InterPro" id="IPR003660">
    <property type="entry name" value="HAMP_dom"/>
</dbReference>
<evidence type="ECO:0000256" key="3">
    <source>
        <dbReference type="ARBA" id="ARBA00012438"/>
    </source>
</evidence>
<comment type="caution">
    <text evidence="14">The sequence shown here is derived from an EMBL/GenBank/DDBJ whole genome shotgun (WGS) entry which is preliminary data.</text>
</comment>
<dbReference type="AlphaFoldDB" id="W7QL14"/>
<dbReference type="InterPro" id="IPR036890">
    <property type="entry name" value="HATPase_C_sf"/>
</dbReference>
<evidence type="ECO:0000313" key="14">
    <source>
        <dbReference type="EMBL" id="EWH08808.1"/>
    </source>
</evidence>
<dbReference type="SMART" id="SM00387">
    <property type="entry name" value="HATPase_c"/>
    <property type="match status" value="1"/>
</dbReference>
<keyword evidence="9" id="KW-0902">Two-component regulatory system</keyword>
<evidence type="ECO:0000259" key="13">
    <source>
        <dbReference type="PROSITE" id="PS50885"/>
    </source>
</evidence>
<evidence type="ECO:0000256" key="9">
    <source>
        <dbReference type="ARBA" id="ARBA00023012"/>
    </source>
</evidence>
<evidence type="ECO:0000256" key="4">
    <source>
        <dbReference type="ARBA" id="ARBA00022553"/>
    </source>
</evidence>
<protein>
    <recommendedName>
        <fullName evidence="3">histidine kinase</fullName>
        <ecNumber evidence="3">2.7.13.3</ecNumber>
    </recommendedName>
</protein>
<dbReference type="STRING" id="1328313.DS2_15509"/>
<dbReference type="PANTHER" id="PTHR45436:SF15">
    <property type="entry name" value="SENSOR HISTIDINE KINASE CUSS"/>
    <property type="match status" value="1"/>
</dbReference>
<keyword evidence="7 14" id="KW-0418">Kinase</keyword>
<dbReference type="InterPro" id="IPR003594">
    <property type="entry name" value="HATPase_dom"/>
</dbReference>
<dbReference type="SUPFAM" id="SSF55874">
    <property type="entry name" value="ATPase domain of HSP90 chaperone/DNA topoisomerase II/histidine kinase"/>
    <property type="match status" value="1"/>
</dbReference>
<dbReference type="PROSITE" id="PS50109">
    <property type="entry name" value="HIS_KIN"/>
    <property type="match status" value="1"/>
</dbReference>
<dbReference type="GO" id="GO:0000155">
    <property type="term" value="F:phosphorelay sensor kinase activity"/>
    <property type="evidence" value="ECO:0007669"/>
    <property type="project" value="InterPro"/>
</dbReference>
<keyword evidence="15" id="KW-1185">Reference proteome</keyword>
<feature type="domain" description="HAMP" evidence="13">
    <location>
        <begin position="187"/>
        <end position="240"/>
    </location>
</feature>
<dbReference type="Gene3D" id="6.10.340.10">
    <property type="match status" value="1"/>
</dbReference>
<comment type="subcellular location">
    <subcellularLocation>
        <location evidence="2">Membrane</location>
        <topology evidence="2">Multi-pass membrane protein</topology>
    </subcellularLocation>
</comment>
<keyword evidence="5" id="KW-0808">Transferase</keyword>
<dbReference type="Gene3D" id="3.30.565.10">
    <property type="entry name" value="Histidine kinase-like ATPase, C-terminal domain"/>
    <property type="match status" value="1"/>
</dbReference>
<evidence type="ECO:0000256" key="2">
    <source>
        <dbReference type="ARBA" id="ARBA00004141"/>
    </source>
</evidence>
<gene>
    <name evidence="14" type="ORF">DS2_15509</name>
</gene>
<dbReference type="InterPro" id="IPR003661">
    <property type="entry name" value="HisK_dim/P_dom"/>
</dbReference>
<feature type="transmembrane region" description="Helical" evidence="11">
    <location>
        <begin position="166"/>
        <end position="186"/>
    </location>
</feature>
<keyword evidence="6 11" id="KW-0812">Transmembrane</keyword>
<dbReference type="Pfam" id="PF02518">
    <property type="entry name" value="HATPase_c"/>
    <property type="match status" value="1"/>
</dbReference>
<accession>W7QL14</accession>
<dbReference type="CDD" id="cd00082">
    <property type="entry name" value="HisKA"/>
    <property type="match status" value="1"/>
</dbReference>
<keyword evidence="10 11" id="KW-0472">Membrane</keyword>
<reference evidence="14 15" key="1">
    <citation type="journal article" date="2014" name="Genome Announc.">
        <title>Draft Genome Sequence of the Agar-Degrading Bacterium Catenovulum sp. Strain DS-2, Isolated from Intestines of Haliotis diversicolor.</title>
        <authorList>
            <person name="Shan D."/>
            <person name="Li X."/>
            <person name="Gu Z."/>
            <person name="Wei G."/>
            <person name="Gao Z."/>
            <person name="Shao Z."/>
        </authorList>
    </citation>
    <scope>NUCLEOTIDE SEQUENCE [LARGE SCALE GENOMIC DNA]</scope>
    <source>
        <strain evidence="14 15">DS-2</strain>
    </source>
</reference>
<dbReference type="SUPFAM" id="SSF47384">
    <property type="entry name" value="Homodimeric domain of signal transducing histidine kinase"/>
    <property type="match status" value="1"/>
</dbReference>
<dbReference type="Pfam" id="PF00512">
    <property type="entry name" value="HisKA"/>
    <property type="match status" value="1"/>
</dbReference>
<dbReference type="EC" id="2.7.13.3" evidence="3"/>
<dbReference type="InterPro" id="IPR050428">
    <property type="entry name" value="TCS_sensor_his_kinase"/>
</dbReference>
<organism evidence="14 15">
    <name type="scientific">Catenovulum agarivorans DS-2</name>
    <dbReference type="NCBI Taxonomy" id="1328313"/>
    <lineage>
        <taxon>Bacteria</taxon>
        <taxon>Pseudomonadati</taxon>
        <taxon>Pseudomonadota</taxon>
        <taxon>Gammaproteobacteria</taxon>
        <taxon>Alteromonadales</taxon>
        <taxon>Alteromonadaceae</taxon>
        <taxon>Catenovulum</taxon>
    </lineage>
</organism>
<evidence type="ECO:0000256" key="5">
    <source>
        <dbReference type="ARBA" id="ARBA00022679"/>
    </source>
</evidence>
<proteinExistence type="predicted"/>
<evidence type="ECO:0000259" key="12">
    <source>
        <dbReference type="PROSITE" id="PS50109"/>
    </source>
</evidence>
<dbReference type="eggNOG" id="COG2205">
    <property type="taxonomic scope" value="Bacteria"/>
</dbReference>
<dbReference type="Gene3D" id="1.10.287.130">
    <property type="match status" value="1"/>
</dbReference>
<dbReference type="PROSITE" id="PS50885">
    <property type="entry name" value="HAMP"/>
    <property type="match status" value="1"/>
</dbReference>
<comment type="catalytic activity">
    <reaction evidence="1">
        <text>ATP + protein L-histidine = ADP + protein N-phospho-L-histidine.</text>
        <dbReference type="EC" id="2.7.13.3"/>
    </reaction>
</comment>
<dbReference type="InterPro" id="IPR036097">
    <property type="entry name" value="HisK_dim/P_sf"/>
</dbReference>
<evidence type="ECO:0000256" key="11">
    <source>
        <dbReference type="SAM" id="Phobius"/>
    </source>
</evidence>
<evidence type="ECO:0000256" key="7">
    <source>
        <dbReference type="ARBA" id="ARBA00022777"/>
    </source>
</evidence>
<dbReference type="InterPro" id="IPR005467">
    <property type="entry name" value="His_kinase_dom"/>
</dbReference>
<evidence type="ECO:0000256" key="8">
    <source>
        <dbReference type="ARBA" id="ARBA00022989"/>
    </source>
</evidence>
<name>W7QL14_9ALTE</name>
<keyword evidence="4" id="KW-0597">Phosphoprotein</keyword>
<dbReference type="SMART" id="SM00388">
    <property type="entry name" value="HisKA"/>
    <property type="match status" value="1"/>
</dbReference>
<dbReference type="PANTHER" id="PTHR45436">
    <property type="entry name" value="SENSOR HISTIDINE KINASE YKOH"/>
    <property type="match status" value="1"/>
</dbReference>
<evidence type="ECO:0000313" key="15">
    <source>
        <dbReference type="Proteomes" id="UP000019276"/>
    </source>
</evidence>
<keyword evidence="8 11" id="KW-1133">Transmembrane helix</keyword>
<feature type="domain" description="Histidine kinase" evidence="12">
    <location>
        <begin position="248"/>
        <end position="459"/>
    </location>
</feature>
<evidence type="ECO:0000256" key="6">
    <source>
        <dbReference type="ARBA" id="ARBA00022692"/>
    </source>
</evidence>
<dbReference type="RefSeq" id="WP_035015761.1">
    <property type="nucleotide sequence ID" value="NZ_ARZY01000036.1"/>
</dbReference>
<dbReference type="EMBL" id="ARZY01000036">
    <property type="protein sequence ID" value="EWH08808.1"/>
    <property type="molecule type" value="Genomic_DNA"/>
</dbReference>
<evidence type="ECO:0000256" key="10">
    <source>
        <dbReference type="ARBA" id="ARBA00023136"/>
    </source>
</evidence>
<dbReference type="OrthoDB" id="9809766at2"/>
<evidence type="ECO:0000256" key="1">
    <source>
        <dbReference type="ARBA" id="ARBA00000085"/>
    </source>
</evidence>
<dbReference type="GO" id="GO:0005886">
    <property type="term" value="C:plasma membrane"/>
    <property type="evidence" value="ECO:0007669"/>
    <property type="project" value="TreeGrafter"/>
</dbReference>
<dbReference type="Proteomes" id="UP000019276">
    <property type="component" value="Unassembled WGS sequence"/>
</dbReference>